<dbReference type="PANTHER" id="PTHR31338">
    <property type="entry name" value="POLYKETIDE CYCLASE/DEHYDRASE AND LIPID TRANSPORT SUPERFAMILY PROTEIN"/>
    <property type="match status" value="1"/>
</dbReference>
<comment type="caution">
    <text evidence="3">The sequence shown here is derived from an EMBL/GenBank/DDBJ whole genome shotgun (WGS) entry which is preliminary data.</text>
</comment>
<evidence type="ECO:0000313" key="3">
    <source>
        <dbReference type="EMBL" id="KAI3839857.1"/>
    </source>
</evidence>
<dbReference type="InterPro" id="IPR000916">
    <property type="entry name" value="Bet_v_I/MLP"/>
</dbReference>
<dbReference type="InterPro" id="IPR052006">
    <property type="entry name" value="MLP-like"/>
</dbReference>
<dbReference type="SUPFAM" id="SSF55961">
    <property type="entry name" value="Bet v1-like"/>
    <property type="match status" value="1"/>
</dbReference>
<name>A0AAD4RXY9_9MAGN</name>
<dbReference type="AlphaFoldDB" id="A0AAD4RXY9"/>
<dbReference type="InterPro" id="IPR023393">
    <property type="entry name" value="START-like_dom_sf"/>
</dbReference>
<dbReference type="EMBL" id="JAJJMB010017331">
    <property type="protein sequence ID" value="KAI3839857.1"/>
    <property type="molecule type" value="Genomic_DNA"/>
</dbReference>
<dbReference type="Gene3D" id="3.30.530.20">
    <property type="match status" value="1"/>
</dbReference>
<evidence type="ECO:0000313" key="4">
    <source>
        <dbReference type="Proteomes" id="UP001202328"/>
    </source>
</evidence>
<evidence type="ECO:0000259" key="2">
    <source>
        <dbReference type="SMART" id="SM01037"/>
    </source>
</evidence>
<dbReference type="Pfam" id="PF00407">
    <property type="entry name" value="Bet_v_1"/>
    <property type="match status" value="1"/>
</dbReference>
<proteinExistence type="inferred from homology"/>
<organism evidence="3 4">
    <name type="scientific">Papaver atlanticum</name>
    <dbReference type="NCBI Taxonomy" id="357466"/>
    <lineage>
        <taxon>Eukaryota</taxon>
        <taxon>Viridiplantae</taxon>
        <taxon>Streptophyta</taxon>
        <taxon>Embryophyta</taxon>
        <taxon>Tracheophyta</taxon>
        <taxon>Spermatophyta</taxon>
        <taxon>Magnoliopsida</taxon>
        <taxon>Ranunculales</taxon>
        <taxon>Papaveraceae</taxon>
        <taxon>Papaveroideae</taxon>
        <taxon>Papaver</taxon>
    </lineage>
</organism>
<evidence type="ECO:0000256" key="1">
    <source>
        <dbReference type="ARBA" id="ARBA00038242"/>
    </source>
</evidence>
<protein>
    <recommendedName>
        <fullName evidence="2">Bet v I/Major latex protein domain-containing protein</fullName>
    </recommendedName>
</protein>
<gene>
    <name evidence="3" type="ORF">MKW98_010162</name>
</gene>
<dbReference type="PANTHER" id="PTHR31338:SF16">
    <property type="entry name" value="POLYKETIDE CYCLASE_DEHYDRASE AND LIPID TRANSPORT SUPERFAMILY PROTEIN"/>
    <property type="match status" value="1"/>
</dbReference>
<comment type="similarity">
    <text evidence="1">Belongs to the MLP family.</text>
</comment>
<dbReference type="SMART" id="SM01037">
    <property type="entry name" value="Bet_v_1"/>
    <property type="match status" value="1"/>
</dbReference>
<dbReference type="Proteomes" id="UP001202328">
    <property type="component" value="Unassembled WGS sequence"/>
</dbReference>
<reference evidence="3" key="1">
    <citation type="submission" date="2022-04" db="EMBL/GenBank/DDBJ databases">
        <title>A functionally conserved STORR gene fusion in Papaver species that diverged 16.8 million years ago.</title>
        <authorList>
            <person name="Catania T."/>
        </authorList>
    </citation>
    <scope>NUCLEOTIDE SEQUENCE</scope>
    <source>
        <strain evidence="3">S-188037</strain>
    </source>
</reference>
<keyword evidence="4" id="KW-1185">Reference proteome</keyword>
<accession>A0AAD4RXY9</accession>
<feature type="domain" description="Bet v I/Major latex protein" evidence="2">
    <location>
        <begin position="4"/>
        <end position="155"/>
    </location>
</feature>
<sequence length="156" mass="17484">MDPCLVGKLVTEVEVKRYAEKHYEMFRHYVEVPIAVPQIYKSVKVIEGDGNYSGCVKEWDYVSAGSPLIVEEQTTYMDETMTVCHSMVGGALKKDYKKFNLILAVSPNSKDDGCGGTVRFSIEYEKNNEDSPAPITYIALCQKIIEGMNAYLCSSE</sequence>
<dbReference type="GO" id="GO:0006952">
    <property type="term" value="P:defense response"/>
    <property type="evidence" value="ECO:0007669"/>
    <property type="project" value="InterPro"/>
</dbReference>